<accession>A0A2G1QKT5</accession>
<keyword evidence="3 6" id="KW-0547">Nucleotide-binding</keyword>
<dbReference type="PANTHER" id="PTHR43033:SF5">
    <property type="entry name" value="TRNA(ILE)-LYSIDINE SYNTHETASE"/>
    <property type="match status" value="1"/>
</dbReference>
<sequence length="373" mass="39855">MPAADILRRPDEAAPMPAPPAADLNEFLNTPLALAVSGGGDSMALLHRVADLRPGRRDGLLALTVDHRLRPEAAGEARQVADHCARLGIRHRTLAWSGPKPVSGLMEAARLARYRLLADAAAGAGCAAVLTGHTRDDQIETLSMRAGRGAGRGLAGMAPATLYGGRIWFLRPLMAWRRQALRHELADRGLGWLEDPSNADPRYERVRVRGSLSPDSPDAARLLETARETGSQRILLARRAAAIVLDPSSFDPSGWPETLLFRTAGRDLPGDALAEAAAQASRLLTGHLYGPSGDARSQVASLLTGPGGVAFTAAGAVFRKTRDGVRIERDPRWRGRGGQVPELIPSFDHAVFDALARRTDLPEFPPVPIGGEV</sequence>
<dbReference type="Gene3D" id="3.40.50.620">
    <property type="entry name" value="HUPs"/>
    <property type="match status" value="1"/>
</dbReference>
<keyword evidence="4 6" id="KW-0067">ATP-binding</keyword>
<evidence type="ECO:0000256" key="1">
    <source>
        <dbReference type="ARBA" id="ARBA00022598"/>
    </source>
</evidence>
<evidence type="ECO:0000256" key="2">
    <source>
        <dbReference type="ARBA" id="ARBA00022694"/>
    </source>
</evidence>
<dbReference type="InterPro" id="IPR012094">
    <property type="entry name" value="tRNA_Ile_lys_synt"/>
</dbReference>
<dbReference type="AlphaFoldDB" id="A0A2G1QKT5"/>
<comment type="similarity">
    <text evidence="6">Belongs to the tRNA(Ile)-lysidine synthase family.</text>
</comment>
<dbReference type="EC" id="6.3.4.19" evidence="6"/>
<keyword evidence="9" id="KW-1185">Reference proteome</keyword>
<dbReference type="EMBL" id="PDVP01000010">
    <property type="protein sequence ID" value="PHP66143.1"/>
    <property type="molecule type" value="Genomic_DNA"/>
</dbReference>
<evidence type="ECO:0000256" key="3">
    <source>
        <dbReference type="ARBA" id="ARBA00022741"/>
    </source>
</evidence>
<evidence type="ECO:0000256" key="6">
    <source>
        <dbReference type="HAMAP-Rule" id="MF_01161"/>
    </source>
</evidence>
<organism evidence="8 9">
    <name type="scientific">Zhengella mangrovi</name>
    <dbReference type="NCBI Taxonomy" id="1982044"/>
    <lineage>
        <taxon>Bacteria</taxon>
        <taxon>Pseudomonadati</taxon>
        <taxon>Pseudomonadota</taxon>
        <taxon>Alphaproteobacteria</taxon>
        <taxon>Hyphomicrobiales</taxon>
        <taxon>Notoacmeibacteraceae</taxon>
        <taxon>Zhengella</taxon>
    </lineage>
</organism>
<evidence type="ECO:0000259" key="7">
    <source>
        <dbReference type="Pfam" id="PF01171"/>
    </source>
</evidence>
<keyword evidence="6" id="KW-0963">Cytoplasm</keyword>
<comment type="function">
    <text evidence="6">Ligates lysine onto the cytidine present at position 34 of the AUA codon-specific tRNA(Ile) that contains the anticodon CAU, in an ATP-dependent manner. Cytidine is converted to lysidine, thus changing the amino acid specificity of the tRNA from methionine to isoleucine.</text>
</comment>
<dbReference type="GO" id="GO:0005737">
    <property type="term" value="C:cytoplasm"/>
    <property type="evidence" value="ECO:0007669"/>
    <property type="project" value="UniProtKB-SubCell"/>
</dbReference>
<dbReference type="InterPro" id="IPR012795">
    <property type="entry name" value="tRNA_Ile_lys_synt_N"/>
</dbReference>
<gene>
    <name evidence="6 8" type="primary">tilS</name>
    <name evidence="8" type="ORF">CSC94_16235</name>
</gene>
<comment type="caution">
    <text evidence="8">The sequence shown here is derived from an EMBL/GenBank/DDBJ whole genome shotgun (WGS) entry which is preliminary data.</text>
</comment>
<keyword evidence="2 6" id="KW-0819">tRNA processing</keyword>
<dbReference type="InterPro" id="IPR014729">
    <property type="entry name" value="Rossmann-like_a/b/a_fold"/>
</dbReference>
<evidence type="ECO:0000256" key="5">
    <source>
        <dbReference type="ARBA" id="ARBA00048539"/>
    </source>
</evidence>
<dbReference type="HAMAP" id="MF_01161">
    <property type="entry name" value="tRNA_Ile_lys_synt"/>
    <property type="match status" value="1"/>
</dbReference>
<dbReference type="SUPFAM" id="SSF52402">
    <property type="entry name" value="Adenine nucleotide alpha hydrolases-like"/>
    <property type="match status" value="1"/>
</dbReference>
<reference evidence="8 9" key="1">
    <citation type="submission" date="2017-10" db="EMBL/GenBank/DDBJ databases">
        <title>Sedimentibacterium mangrovi gen. nov., sp. nov., a novel member of family Phyllobacteriacea isolated from mangrove sediment.</title>
        <authorList>
            <person name="Liao H."/>
            <person name="Tian Y."/>
        </authorList>
    </citation>
    <scope>NUCLEOTIDE SEQUENCE [LARGE SCALE GENOMIC DNA]</scope>
    <source>
        <strain evidence="8 9">X9-2-2</strain>
    </source>
</reference>
<comment type="domain">
    <text evidence="6">The N-terminal region contains the highly conserved SGGXDS motif, predicted to be a P-loop motif involved in ATP binding.</text>
</comment>
<dbReference type="RefSeq" id="WP_099307408.1">
    <property type="nucleotide sequence ID" value="NZ_PDVP01000010.1"/>
</dbReference>
<feature type="domain" description="tRNA(Ile)-lysidine/2-thiocytidine synthase N-terminal" evidence="7">
    <location>
        <begin position="33"/>
        <end position="209"/>
    </location>
</feature>
<evidence type="ECO:0000313" key="9">
    <source>
        <dbReference type="Proteomes" id="UP000221168"/>
    </source>
</evidence>
<dbReference type="Proteomes" id="UP000221168">
    <property type="component" value="Unassembled WGS sequence"/>
</dbReference>
<dbReference type="InterPro" id="IPR011063">
    <property type="entry name" value="TilS/TtcA_N"/>
</dbReference>
<proteinExistence type="inferred from homology"/>
<dbReference type="GO" id="GO:0032267">
    <property type="term" value="F:tRNA(Ile)-lysidine synthase activity"/>
    <property type="evidence" value="ECO:0007669"/>
    <property type="project" value="UniProtKB-EC"/>
</dbReference>
<comment type="subcellular location">
    <subcellularLocation>
        <location evidence="6">Cytoplasm</location>
    </subcellularLocation>
</comment>
<dbReference type="GO" id="GO:0006400">
    <property type="term" value="P:tRNA modification"/>
    <property type="evidence" value="ECO:0007669"/>
    <property type="project" value="UniProtKB-UniRule"/>
</dbReference>
<dbReference type="GO" id="GO:0005524">
    <property type="term" value="F:ATP binding"/>
    <property type="evidence" value="ECO:0007669"/>
    <property type="project" value="UniProtKB-UniRule"/>
</dbReference>
<comment type="catalytic activity">
    <reaction evidence="5 6">
        <text>cytidine(34) in tRNA(Ile2) + L-lysine + ATP = lysidine(34) in tRNA(Ile2) + AMP + diphosphate + H(+)</text>
        <dbReference type="Rhea" id="RHEA:43744"/>
        <dbReference type="Rhea" id="RHEA-COMP:10625"/>
        <dbReference type="Rhea" id="RHEA-COMP:10670"/>
        <dbReference type="ChEBI" id="CHEBI:15378"/>
        <dbReference type="ChEBI" id="CHEBI:30616"/>
        <dbReference type="ChEBI" id="CHEBI:32551"/>
        <dbReference type="ChEBI" id="CHEBI:33019"/>
        <dbReference type="ChEBI" id="CHEBI:82748"/>
        <dbReference type="ChEBI" id="CHEBI:83665"/>
        <dbReference type="ChEBI" id="CHEBI:456215"/>
        <dbReference type="EC" id="6.3.4.19"/>
    </reaction>
</comment>
<evidence type="ECO:0000313" key="8">
    <source>
        <dbReference type="EMBL" id="PHP66143.1"/>
    </source>
</evidence>
<dbReference type="NCBIfam" id="TIGR02432">
    <property type="entry name" value="lysidine_TilS_N"/>
    <property type="match status" value="1"/>
</dbReference>
<dbReference type="OrthoDB" id="9807403at2"/>
<name>A0A2G1QKT5_9HYPH</name>
<keyword evidence="1 6" id="KW-0436">Ligase</keyword>
<dbReference type="CDD" id="cd01992">
    <property type="entry name" value="TilS_N"/>
    <property type="match status" value="1"/>
</dbReference>
<feature type="binding site" evidence="6">
    <location>
        <begin position="37"/>
        <end position="42"/>
    </location>
    <ligand>
        <name>ATP</name>
        <dbReference type="ChEBI" id="CHEBI:30616"/>
    </ligand>
</feature>
<dbReference type="PANTHER" id="PTHR43033">
    <property type="entry name" value="TRNA(ILE)-LYSIDINE SYNTHASE-RELATED"/>
    <property type="match status" value="1"/>
</dbReference>
<evidence type="ECO:0000256" key="4">
    <source>
        <dbReference type="ARBA" id="ARBA00022840"/>
    </source>
</evidence>
<protein>
    <recommendedName>
        <fullName evidence="6">tRNA(Ile)-lysidine synthase</fullName>
        <ecNumber evidence="6">6.3.4.19</ecNumber>
    </recommendedName>
    <alternativeName>
        <fullName evidence="6">tRNA(Ile)-2-lysyl-cytidine synthase</fullName>
    </alternativeName>
    <alternativeName>
        <fullName evidence="6">tRNA(Ile)-lysidine synthetase</fullName>
    </alternativeName>
</protein>
<dbReference type="Pfam" id="PF01171">
    <property type="entry name" value="ATP_bind_3"/>
    <property type="match status" value="1"/>
</dbReference>